<dbReference type="SUPFAM" id="SSF117457">
    <property type="entry name" value="FumA C-terminal domain-like"/>
    <property type="match status" value="1"/>
</dbReference>
<dbReference type="Proteomes" id="UP000430564">
    <property type="component" value="Unassembled WGS sequence"/>
</dbReference>
<dbReference type="NCBIfam" id="TIGR00723">
    <property type="entry name" value="ttdB_fumA_fumB"/>
    <property type="match status" value="1"/>
</dbReference>
<comment type="catalytic activity">
    <reaction evidence="6">
        <text>(2R,3R)-tartrate = oxaloacetate + H2O</text>
        <dbReference type="Rhea" id="RHEA:15413"/>
        <dbReference type="ChEBI" id="CHEBI:15377"/>
        <dbReference type="ChEBI" id="CHEBI:16452"/>
        <dbReference type="ChEBI" id="CHEBI:30924"/>
        <dbReference type="EC" id="4.2.1.32"/>
    </reaction>
</comment>
<evidence type="ECO:0000256" key="1">
    <source>
        <dbReference type="ARBA" id="ARBA00008876"/>
    </source>
</evidence>
<comment type="subunit">
    <text evidence="2">Heterotetramer of two alpha and two beta subunits.</text>
</comment>
<evidence type="ECO:0000313" key="8">
    <source>
        <dbReference type="EMBL" id="KAB7652482.1"/>
    </source>
</evidence>
<evidence type="ECO:0000256" key="4">
    <source>
        <dbReference type="ARBA" id="ARBA00039027"/>
    </source>
</evidence>
<dbReference type="RefSeq" id="WP_152159191.1">
    <property type="nucleotide sequence ID" value="NZ_WEHX01000146.1"/>
</dbReference>
<keyword evidence="3 8" id="KW-0456">Lyase</keyword>
<proteinExistence type="inferred from homology"/>
<reference evidence="8 9" key="1">
    <citation type="submission" date="2019-10" db="EMBL/GenBank/DDBJ databases">
        <title>Genome diversity of Sutterella seckii.</title>
        <authorList>
            <person name="Chaplin A.V."/>
            <person name="Sokolova S.R."/>
            <person name="Mosin K.A."/>
            <person name="Ivanova E.L."/>
            <person name="Kochetkova T.O."/>
            <person name="Goltsov A.Y."/>
            <person name="Trofimov D.Y."/>
            <person name="Efimov B.A."/>
        </authorList>
    </citation>
    <scope>NUCLEOTIDE SEQUENCE [LARGE SCALE GENOMIC DNA]</scope>
    <source>
        <strain evidence="8 9">ASD393</strain>
    </source>
</reference>
<evidence type="ECO:0000313" key="9">
    <source>
        <dbReference type="Proteomes" id="UP000430564"/>
    </source>
</evidence>
<dbReference type="PANTHER" id="PTHR43351">
    <property type="entry name" value="L(+)-TARTRATE DEHYDRATASE SUBUNIT BETA"/>
    <property type="match status" value="1"/>
</dbReference>
<dbReference type="PANTHER" id="PTHR43351:SF3">
    <property type="entry name" value="L(+)-TARTRATE DEHYDRATASE SUBUNIT BETA"/>
    <property type="match status" value="1"/>
</dbReference>
<evidence type="ECO:0000256" key="2">
    <source>
        <dbReference type="ARBA" id="ARBA00011103"/>
    </source>
</evidence>
<evidence type="ECO:0000256" key="6">
    <source>
        <dbReference type="ARBA" id="ARBA00049253"/>
    </source>
</evidence>
<evidence type="ECO:0000256" key="3">
    <source>
        <dbReference type="ARBA" id="ARBA00023239"/>
    </source>
</evidence>
<comment type="caution">
    <text evidence="8">The sequence shown here is derived from an EMBL/GenBank/DDBJ whole genome shotgun (WGS) entry which is preliminary data.</text>
</comment>
<dbReference type="EMBL" id="WEHX01000146">
    <property type="protein sequence ID" value="KAB7652482.1"/>
    <property type="molecule type" value="Genomic_DNA"/>
</dbReference>
<dbReference type="AlphaFoldDB" id="A0A6I1ENH3"/>
<dbReference type="Gene3D" id="3.20.130.10">
    <property type="entry name" value="Fe-S hydro-lyase, tartrate dehydratase beta-type, catalytic domain"/>
    <property type="match status" value="1"/>
</dbReference>
<evidence type="ECO:0000259" key="7">
    <source>
        <dbReference type="Pfam" id="PF05683"/>
    </source>
</evidence>
<dbReference type="OrthoDB" id="9798978at2"/>
<dbReference type="NCBIfam" id="NF006082">
    <property type="entry name" value="PRK08228.1"/>
    <property type="match status" value="1"/>
</dbReference>
<feature type="domain" description="Fe-S hydro-lyase tartrate dehydratase beta-type catalytic" evidence="7">
    <location>
        <begin position="6"/>
        <end position="181"/>
    </location>
</feature>
<dbReference type="InterPro" id="IPR004647">
    <property type="entry name" value="Fe-S_hydro-lyase_TtdB-typ_cat"/>
</dbReference>
<dbReference type="GO" id="GO:0008730">
    <property type="term" value="F:L(+)-tartrate dehydratase activity"/>
    <property type="evidence" value="ECO:0007669"/>
    <property type="project" value="UniProtKB-EC"/>
</dbReference>
<evidence type="ECO:0000256" key="5">
    <source>
        <dbReference type="ARBA" id="ARBA00039250"/>
    </source>
</evidence>
<gene>
    <name evidence="8" type="primary">ttdB</name>
    <name evidence="8" type="ORF">GBM95_11290</name>
</gene>
<dbReference type="InterPro" id="IPR036660">
    <property type="entry name" value="Fe-S_hydroAse_TtdB_cat_sf"/>
</dbReference>
<name>A0A6I1ENH3_9BURK</name>
<sequence>MSTKTLTTPIKDEDLEDIKIGDILYLDGYLITARDQAHHRLVKLGRKLPVDLKGKAIFHAGPIMVPTKEAKSGWKVVSIGPTTSMRMEIFEKEFLAETGVKLIVGKGGMGPNTTAGCKESKAIHCVFPGGCAVVAAECIEEVEDVQWPELGMPESMWVMRVKHFGPLICSIDTHGNNLFEKNKAVFNERKGPIVERISKVVDYQK</sequence>
<organism evidence="8 9">
    <name type="scientific">Sutterella seckii</name>
    <dbReference type="NCBI Taxonomy" id="1944635"/>
    <lineage>
        <taxon>Bacteria</taxon>
        <taxon>Pseudomonadati</taxon>
        <taxon>Pseudomonadota</taxon>
        <taxon>Betaproteobacteria</taxon>
        <taxon>Burkholderiales</taxon>
        <taxon>Sutterellaceae</taxon>
        <taxon>Sutterella</taxon>
    </lineage>
</organism>
<dbReference type="Pfam" id="PF05683">
    <property type="entry name" value="Fumerase_C"/>
    <property type="match status" value="1"/>
</dbReference>
<comment type="similarity">
    <text evidence="1">Belongs to the class-I fumarase family.</text>
</comment>
<accession>A0A6I1ENH3</accession>
<dbReference type="EC" id="4.2.1.32" evidence="4"/>
<protein>
    <recommendedName>
        <fullName evidence="5">L(+)-tartrate dehydratase subunit beta</fullName>
        <ecNumber evidence="4">4.2.1.32</ecNumber>
    </recommendedName>
</protein>